<reference evidence="2 3" key="1">
    <citation type="submission" date="2019-03" db="EMBL/GenBank/DDBJ databases">
        <title>Draft genome sequences of novel Actinobacteria.</title>
        <authorList>
            <person name="Sahin N."/>
            <person name="Ay H."/>
            <person name="Saygin H."/>
        </authorList>
    </citation>
    <scope>NUCLEOTIDE SEQUENCE [LARGE SCALE GENOMIC DNA]</scope>
    <source>
        <strain evidence="2 3">KC712</strain>
    </source>
</reference>
<dbReference type="EMBL" id="SMKP01000261">
    <property type="protein sequence ID" value="TDD07723.1"/>
    <property type="molecule type" value="Genomic_DNA"/>
</dbReference>
<comment type="caution">
    <text evidence="2">The sequence shown here is derived from an EMBL/GenBank/DDBJ whole genome shotgun (WGS) entry which is preliminary data.</text>
</comment>
<dbReference type="RefSeq" id="WP_132518848.1">
    <property type="nucleotide sequence ID" value="NZ_SMKP01000261.1"/>
</dbReference>
<gene>
    <name evidence="2" type="ORF">E1294_48080</name>
</gene>
<dbReference type="Proteomes" id="UP000294543">
    <property type="component" value="Unassembled WGS sequence"/>
</dbReference>
<dbReference type="SUPFAM" id="SSF50969">
    <property type="entry name" value="YVTN repeat-like/Quinoprotein amine dehydrogenase"/>
    <property type="match status" value="1"/>
</dbReference>
<dbReference type="Gene3D" id="2.120.10.70">
    <property type="entry name" value="Fucose-specific lectin"/>
    <property type="match status" value="1"/>
</dbReference>
<keyword evidence="3" id="KW-1185">Reference proteome</keyword>
<name>A0A4R4VWE4_9ACTN</name>
<proteinExistence type="predicted"/>
<evidence type="ECO:0000313" key="2">
    <source>
        <dbReference type="EMBL" id="TDD07723.1"/>
    </source>
</evidence>
<protein>
    <submittedName>
        <fullName evidence="2">Uncharacterized protein</fullName>
    </submittedName>
</protein>
<evidence type="ECO:0000313" key="3">
    <source>
        <dbReference type="Proteomes" id="UP000294543"/>
    </source>
</evidence>
<feature type="chain" id="PRO_5020706279" evidence="1">
    <location>
        <begin position="22"/>
        <end position="456"/>
    </location>
</feature>
<evidence type="ECO:0000256" key="1">
    <source>
        <dbReference type="SAM" id="SignalP"/>
    </source>
</evidence>
<dbReference type="AlphaFoldDB" id="A0A4R4VWE4"/>
<dbReference type="InterPro" id="IPR011044">
    <property type="entry name" value="Quino_amine_DH_bsu"/>
</dbReference>
<organism evidence="2 3">
    <name type="scientific">Nonomuraea diastatica</name>
    <dbReference type="NCBI Taxonomy" id="1848329"/>
    <lineage>
        <taxon>Bacteria</taxon>
        <taxon>Bacillati</taxon>
        <taxon>Actinomycetota</taxon>
        <taxon>Actinomycetes</taxon>
        <taxon>Streptosporangiales</taxon>
        <taxon>Streptosporangiaceae</taxon>
        <taxon>Nonomuraea</taxon>
    </lineage>
</organism>
<dbReference type="OrthoDB" id="7671932at2"/>
<feature type="signal peptide" evidence="1">
    <location>
        <begin position="1"/>
        <end position="21"/>
    </location>
</feature>
<sequence>MLLLAVLVTCLGGVHALPAHADTDLGCPGGATHADGAIAAELTGLLTGRMRGAIWAGNIACARVIVQTTKSRNLSLRAASIAITTTIVESSIRNLDYGHSSSVGLFQQVDSWGSFAQRTNPVWATNAFLGAMLDVYPDGSWATRPIGEVCQAVQRSAHPERYQPEAADGIRIATKLWGESSGPRMGRVFWNLRAASGAWTGARLSDQGPVGSVAYAGGPDGSLHQFTLAGGRVHLNTRRPDGSWTGVRITDQGPVGAVAAAAGPDGELYQMTLAGGRVHLNIRNAAGAWSGARVSDQGPVSAIAAAVAPNGFFFQMTLRDGRVFVNIRHPNGVWDGAKVTDQGPVQTIAAAAGMSNQLHQLTLRDGKVHLNTRHANGSWTGARVSDHGPVSAVSAAAGPQGLHQITLSAGRAFHNLRRTDGSWSGARVFDNNGHIFAVAAGCNITSGDLHIATMIP</sequence>
<keyword evidence="1" id="KW-0732">Signal</keyword>
<accession>A0A4R4VWE4</accession>